<keyword evidence="3" id="KW-1185">Reference proteome</keyword>
<sequence>MTLAALLIVLLAIVTTLLVRSGELRFWHVIIVGLLGVYLDLVHWADPIIYAVTWLIQGLTHTT</sequence>
<keyword evidence="1" id="KW-0472">Membrane</keyword>
<reference evidence="3" key="1">
    <citation type="journal article" date="2019" name="Int. J. Syst. Evol. Microbiol.">
        <title>The Global Catalogue of Microorganisms (GCM) 10K type strain sequencing project: providing services to taxonomists for standard genome sequencing and annotation.</title>
        <authorList>
            <consortium name="The Broad Institute Genomics Platform"/>
            <consortium name="The Broad Institute Genome Sequencing Center for Infectious Disease"/>
            <person name="Wu L."/>
            <person name="Ma J."/>
        </authorList>
    </citation>
    <scope>NUCLEOTIDE SEQUENCE [LARGE SCALE GENOMIC DNA]</scope>
    <source>
        <strain evidence="3">CGMCC 4.1622</strain>
    </source>
</reference>
<dbReference type="EMBL" id="JBHSOC010000044">
    <property type="protein sequence ID" value="MFC5644282.1"/>
    <property type="molecule type" value="Genomic_DNA"/>
</dbReference>
<comment type="caution">
    <text evidence="2">The sequence shown here is derived from an EMBL/GenBank/DDBJ whole genome shotgun (WGS) entry which is preliminary data.</text>
</comment>
<protein>
    <submittedName>
        <fullName evidence="2">Uncharacterized protein</fullName>
    </submittedName>
</protein>
<keyword evidence="1" id="KW-0812">Transmembrane</keyword>
<evidence type="ECO:0000313" key="2">
    <source>
        <dbReference type="EMBL" id="MFC5644282.1"/>
    </source>
</evidence>
<proteinExistence type="predicted"/>
<gene>
    <name evidence="2" type="ORF">ACFPZF_23345</name>
</gene>
<name>A0ABW0VHH3_9ACTN</name>
<organism evidence="2 3">
    <name type="scientific">Kitasatospora cinereorecta</name>
    <dbReference type="NCBI Taxonomy" id="285560"/>
    <lineage>
        <taxon>Bacteria</taxon>
        <taxon>Bacillati</taxon>
        <taxon>Actinomycetota</taxon>
        <taxon>Actinomycetes</taxon>
        <taxon>Kitasatosporales</taxon>
        <taxon>Streptomycetaceae</taxon>
        <taxon>Kitasatospora</taxon>
    </lineage>
</organism>
<evidence type="ECO:0000256" key="1">
    <source>
        <dbReference type="SAM" id="Phobius"/>
    </source>
</evidence>
<dbReference type="RefSeq" id="WP_346146987.1">
    <property type="nucleotide sequence ID" value="NZ_BAAAUA010000031.1"/>
</dbReference>
<feature type="transmembrane region" description="Helical" evidence="1">
    <location>
        <begin position="26"/>
        <end position="45"/>
    </location>
</feature>
<accession>A0ABW0VHH3</accession>
<evidence type="ECO:0000313" key="3">
    <source>
        <dbReference type="Proteomes" id="UP001596066"/>
    </source>
</evidence>
<dbReference type="Proteomes" id="UP001596066">
    <property type="component" value="Unassembled WGS sequence"/>
</dbReference>
<keyword evidence="1" id="KW-1133">Transmembrane helix</keyword>